<dbReference type="Proteomes" id="UP001230426">
    <property type="component" value="Unassembled WGS sequence"/>
</dbReference>
<gene>
    <name evidence="2" type="ORF">J2S55_006382</name>
</gene>
<accession>A0ABT9RCZ0</accession>
<comment type="similarity">
    <text evidence="1">Belongs to the UPF0065 (bug) family.</text>
</comment>
<dbReference type="PANTHER" id="PTHR42928">
    <property type="entry name" value="TRICARBOXYLATE-BINDING PROTEIN"/>
    <property type="match status" value="1"/>
</dbReference>
<evidence type="ECO:0000313" key="2">
    <source>
        <dbReference type="EMBL" id="MDP9867116.1"/>
    </source>
</evidence>
<dbReference type="Pfam" id="PF03401">
    <property type="entry name" value="TctC"/>
    <property type="match status" value="1"/>
</dbReference>
<dbReference type="Gene3D" id="3.40.190.10">
    <property type="entry name" value="Periplasmic binding protein-like II"/>
    <property type="match status" value="1"/>
</dbReference>
<dbReference type="InterPro" id="IPR005064">
    <property type="entry name" value="BUG"/>
</dbReference>
<organism evidence="2 3">
    <name type="scientific">Streptosporangium brasiliense</name>
    <dbReference type="NCBI Taxonomy" id="47480"/>
    <lineage>
        <taxon>Bacteria</taxon>
        <taxon>Bacillati</taxon>
        <taxon>Actinomycetota</taxon>
        <taxon>Actinomycetes</taxon>
        <taxon>Streptosporangiales</taxon>
        <taxon>Streptosporangiaceae</taxon>
        <taxon>Streptosporangium</taxon>
    </lineage>
</organism>
<dbReference type="InterPro" id="IPR042100">
    <property type="entry name" value="Bug_dom1"/>
</dbReference>
<sequence length="345" mass="36509">MYRRRFFALALGVMVAGGCGGCGGAADPRVPLAGRLTVIAPAARGQGWDRAARALAAVLTGDGLARKVEVGNYPGSLGAAALGAFAAAHDPFTYAGRLLLTGMPMVAGAEIANTASVVESTTPLARLVGDWAALVVPENSRLRTFENLAAVLRRDPAGLTVGGRMEGGSDHVLYGMIGKCLGVDTRLLDYAGYSSGAEGVHALHDGRVAALLGSARSFVPEIAEGRLRPLVVSSAERIDGIDAPTLMELDVRLEYTDWCGVLGPRGMSSDDRDVAVALCDRVDASSRWRAICAANGWNRVYLSGDDFRQWLVTETRRTREVLDELGLLSTIGTSCWGSCVRQHYM</sequence>
<evidence type="ECO:0000256" key="1">
    <source>
        <dbReference type="ARBA" id="ARBA00006987"/>
    </source>
</evidence>
<comment type="caution">
    <text evidence="2">The sequence shown here is derived from an EMBL/GenBank/DDBJ whole genome shotgun (WGS) entry which is preliminary data.</text>
</comment>
<dbReference type="EMBL" id="JAUSRB010000002">
    <property type="protein sequence ID" value="MDP9867116.1"/>
    <property type="molecule type" value="Genomic_DNA"/>
</dbReference>
<proteinExistence type="inferred from homology"/>
<dbReference type="SUPFAM" id="SSF53850">
    <property type="entry name" value="Periplasmic binding protein-like II"/>
    <property type="match status" value="1"/>
</dbReference>
<protein>
    <submittedName>
        <fullName evidence="2">Tricarboxylic transport membrane protein</fullName>
    </submittedName>
</protein>
<dbReference type="PIRSF" id="PIRSF017082">
    <property type="entry name" value="YflP"/>
    <property type="match status" value="1"/>
</dbReference>
<name>A0ABT9RCZ0_9ACTN</name>
<keyword evidence="3" id="KW-1185">Reference proteome</keyword>
<dbReference type="Gene3D" id="3.40.190.150">
    <property type="entry name" value="Bordetella uptake gene, domain 1"/>
    <property type="match status" value="1"/>
</dbReference>
<reference evidence="2 3" key="1">
    <citation type="submission" date="2023-07" db="EMBL/GenBank/DDBJ databases">
        <title>Sequencing the genomes of 1000 actinobacteria strains.</title>
        <authorList>
            <person name="Klenk H.-P."/>
        </authorList>
    </citation>
    <scope>NUCLEOTIDE SEQUENCE [LARGE SCALE GENOMIC DNA]</scope>
    <source>
        <strain evidence="2 3">DSM 44109</strain>
    </source>
</reference>
<dbReference type="PROSITE" id="PS51257">
    <property type="entry name" value="PROKAR_LIPOPROTEIN"/>
    <property type="match status" value="1"/>
</dbReference>
<dbReference type="RefSeq" id="WP_306868433.1">
    <property type="nucleotide sequence ID" value="NZ_JAUSRB010000002.1"/>
</dbReference>
<evidence type="ECO:0000313" key="3">
    <source>
        <dbReference type="Proteomes" id="UP001230426"/>
    </source>
</evidence>
<dbReference type="PANTHER" id="PTHR42928:SF3">
    <property type="entry name" value="UPF0065 PROTEIN YFLP"/>
    <property type="match status" value="1"/>
</dbReference>